<feature type="compositionally biased region" description="Low complexity" evidence="2">
    <location>
        <begin position="51"/>
        <end position="64"/>
    </location>
</feature>
<feature type="region of interest" description="Disordered" evidence="2">
    <location>
        <begin position="1"/>
        <end position="104"/>
    </location>
</feature>
<evidence type="ECO:0000256" key="2">
    <source>
        <dbReference type="SAM" id="MobiDB-lite"/>
    </source>
</evidence>
<organism evidence="3 4">
    <name type="scientific">Rhodotorula diobovata</name>
    <dbReference type="NCBI Taxonomy" id="5288"/>
    <lineage>
        <taxon>Eukaryota</taxon>
        <taxon>Fungi</taxon>
        <taxon>Dikarya</taxon>
        <taxon>Basidiomycota</taxon>
        <taxon>Pucciniomycotina</taxon>
        <taxon>Microbotryomycetes</taxon>
        <taxon>Sporidiobolales</taxon>
        <taxon>Sporidiobolaceae</taxon>
        <taxon>Rhodotorula</taxon>
    </lineage>
</organism>
<keyword evidence="1" id="KW-0175">Coiled coil</keyword>
<evidence type="ECO:0000256" key="1">
    <source>
        <dbReference type="SAM" id="Coils"/>
    </source>
</evidence>
<feature type="compositionally biased region" description="Gly residues" evidence="2">
    <location>
        <begin position="689"/>
        <end position="706"/>
    </location>
</feature>
<feature type="compositionally biased region" description="Polar residues" evidence="2">
    <location>
        <begin position="7"/>
        <end position="16"/>
    </location>
</feature>
<name>A0A5C5G687_9BASI</name>
<feature type="compositionally biased region" description="Low complexity" evidence="2">
    <location>
        <begin position="85"/>
        <end position="96"/>
    </location>
</feature>
<dbReference type="PANTHER" id="PTHR45725">
    <property type="entry name" value="FORMIN HOMOLOGY 2 FAMILY MEMBER"/>
    <property type="match status" value="1"/>
</dbReference>
<feature type="compositionally biased region" description="Pro residues" evidence="2">
    <location>
        <begin position="315"/>
        <end position="324"/>
    </location>
</feature>
<sequence length="726" mass="77047">MAPPNGQHPTAASSSLFVRPSRGGPSGSRPPPPPPPQRQHPPPIQVQGPVASSSAAYPYTPSASGRGAASQPPPGAANGDGTRRSSGNASLSANASHPSMPSSRTTNTALWAMRVQLDLFIKEVCTLVEDQREEATANLEFPLLDPDMVDPLLDELADLRARDSAERRRSNQATIDRLTASLADMLEGFVEDLVKVRQDDQLEQMKEIAQRVVQEQLARQAVPSGASLPRPAAPAPPPPAPASARPDPALLTRISELESYNRQLALALPSLRAEVDTLRARLAPLEDAAQKSTDPRVRPFTHSARGSPALAHAQSPPPPPPPQATPQGWAPQAELDTLRGEFARLSKRVDEGAADTGSSSLGKRRSAEVPEGDDGSHAAKAQRLSASVEAVEQLGARVDALGTRIDAVSDLASTSGSAHIGDEVKALGQRVGKVEGKVAAVSGKVDQAAQDKDNEMDLERNTSKGLEKLERRLAELRRELDAELMPIKSSVAALEKGAALTLSSHDSVRSKVTALDAKVTALGRGMSRLDRLASPPALDAPHHPEQLLRALQELKDRPPPQLPDPHRLVLEEICAALAAGEQGLVAVEFGARCKANLRAWDNAARDVKVISREHEDLTRKHDDLARKHGDYIVAAGDKFVALGDLCAFIEESAFPELKLLSHLINSWREKRILPDSAWALLDEEEQADRGGGGAGADAAMDGGGAGAPVQNAGGVQVQPRANGTLD</sequence>
<proteinExistence type="predicted"/>
<feature type="coiled-coil region" evidence="1">
    <location>
        <begin position="459"/>
        <end position="486"/>
    </location>
</feature>
<gene>
    <name evidence="3" type="ORF">DMC30DRAFT_114949</name>
</gene>
<feature type="region of interest" description="Disordered" evidence="2">
    <location>
        <begin position="347"/>
        <end position="384"/>
    </location>
</feature>
<dbReference type="EMBL" id="SOZI01000002">
    <property type="protein sequence ID" value="TNY24627.1"/>
    <property type="molecule type" value="Genomic_DNA"/>
</dbReference>
<dbReference type="PANTHER" id="PTHR45725:SF1">
    <property type="entry name" value="DISHEVELLED ASSOCIATED ACTIVATOR OF MORPHOGENESIS, ISOFORM D"/>
    <property type="match status" value="1"/>
</dbReference>
<feature type="region of interest" description="Disordered" evidence="2">
    <location>
        <begin position="286"/>
        <end position="329"/>
    </location>
</feature>
<dbReference type="InterPro" id="IPR051425">
    <property type="entry name" value="Formin_Homology"/>
</dbReference>
<protein>
    <submittedName>
        <fullName evidence="3">Uncharacterized protein</fullName>
    </submittedName>
</protein>
<comment type="caution">
    <text evidence="3">The sequence shown here is derived from an EMBL/GenBank/DDBJ whole genome shotgun (WGS) entry which is preliminary data.</text>
</comment>
<feature type="compositionally biased region" description="Pro residues" evidence="2">
    <location>
        <begin position="231"/>
        <end position="241"/>
    </location>
</feature>
<evidence type="ECO:0000313" key="4">
    <source>
        <dbReference type="Proteomes" id="UP000311382"/>
    </source>
</evidence>
<feature type="region of interest" description="Disordered" evidence="2">
    <location>
        <begin position="685"/>
        <end position="726"/>
    </location>
</feature>
<dbReference type="AlphaFoldDB" id="A0A5C5G687"/>
<keyword evidence="4" id="KW-1185">Reference proteome</keyword>
<evidence type="ECO:0000313" key="3">
    <source>
        <dbReference type="EMBL" id="TNY24627.1"/>
    </source>
</evidence>
<dbReference type="Proteomes" id="UP000311382">
    <property type="component" value="Unassembled WGS sequence"/>
</dbReference>
<feature type="region of interest" description="Disordered" evidence="2">
    <location>
        <begin position="220"/>
        <end position="247"/>
    </location>
</feature>
<accession>A0A5C5G687</accession>
<reference evidence="3 4" key="1">
    <citation type="submission" date="2019-03" db="EMBL/GenBank/DDBJ databases">
        <title>Rhodosporidium diobovatum UCD-FST 08-225 genome sequencing, assembly, and annotation.</title>
        <authorList>
            <person name="Fakankun I.U."/>
            <person name="Fristensky B."/>
            <person name="Levin D.B."/>
        </authorList>
    </citation>
    <scope>NUCLEOTIDE SEQUENCE [LARGE SCALE GENOMIC DNA]</scope>
    <source>
        <strain evidence="3 4">UCD-FST 08-225</strain>
    </source>
</reference>
<feature type="compositionally biased region" description="Pro residues" evidence="2">
    <location>
        <begin position="28"/>
        <end position="44"/>
    </location>
</feature>